<gene>
    <name evidence="1" type="ORF">JOF28_000395</name>
</gene>
<name>A0A940PLA9_9MICO</name>
<evidence type="ECO:0008006" key="3">
    <source>
        <dbReference type="Google" id="ProtNLM"/>
    </source>
</evidence>
<proteinExistence type="predicted"/>
<comment type="caution">
    <text evidence="1">The sequence shown here is derived from an EMBL/GenBank/DDBJ whole genome shotgun (WGS) entry which is preliminary data.</text>
</comment>
<dbReference type="AlphaFoldDB" id="A0A940PLA9"/>
<keyword evidence="2" id="KW-1185">Reference proteome</keyword>
<organism evidence="1 2">
    <name type="scientific">Leucobacter exalbidus</name>
    <dbReference type="NCBI Taxonomy" id="662960"/>
    <lineage>
        <taxon>Bacteria</taxon>
        <taxon>Bacillati</taxon>
        <taxon>Actinomycetota</taxon>
        <taxon>Actinomycetes</taxon>
        <taxon>Micrococcales</taxon>
        <taxon>Microbacteriaceae</taxon>
        <taxon>Leucobacter</taxon>
    </lineage>
</organism>
<dbReference type="RefSeq" id="WP_342452050.1">
    <property type="nucleotide sequence ID" value="NZ_JAFIDA010000001.1"/>
</dbReference>
<dbReference type="Proteomes" id="UP000675163">
    <property type="component" value="Unassembled WGS sequence"/>
</dbReference>
<reference evidence="1" key="1">
    <citation type="submission" date="2021-02" db="EMBL/GenBank/DDBJ databases">
        <title>Sequencing the genomes of 1000 actinobacteria strains.</title>
        <authorList>
            <person name="Klenk H.-P."/>
        </authorList>
    </citation>
    <scope>NUCLEOTIDE SEQUENCE</scope>
    <source>
        <strain evidence="1">DSM 22850</strain>
    </source>
</reference>
<accession>A0A940PLA9</accession>
<sequence>MENRNIDRQALLERASETCRSTVQALQLAKVPTEALAEYVAPRRRLLIMRAATMRPLGDAWRLGTLLLTTDGALYALSGSTRAAERGRPGYQSESREERRELAAAALNGGYPVGTPVNFDAVRIELDDTLGDDPELPVGISGGELRVRWRAGAPLDGAQTLQAYVRERSELLIHPPLGAN</sequence>
<evidence type="ECO:0000313" key="2">
    <source>
        <dbReference type="Proteomes" id="UP000675163"/>
    </source>
</evidence>
<protein>
    <recommendedName>
        <fullName evidence="3">Glutaminase</fullName>
    </recommendedName>
</protein>
<evidence type="ECO:0000313" key="1">
    <source>
        <dbReference type="EMBL" id="MBP1325163.1"/>
    </source>
</evidence>
<dbReference type="EMBL" id="JAFIDA010000001">
    <property type="protein sequence ID" value="MBP1325163.1"/>
    <property type="molecule type" value="Genomic_DNA"/>
</dbReference>